<feature type="region of interest" description="Disordered" evidence="1">
    <location>
        <begin position="66"/>
        <end position="92"/>
    </location>
</feature>
<reference evidence="2" key="2">
    <citation type="submission" date="2020-10" db="EMBL/GenBank/DDBJ databases">
        <authorList>
            <person name="Cooper E.A."/>
            <person name="Brenton Z.W."/>
            <person name="Flinn B.S."/>
            <person name="Jenkins J."/>
            <person name="Shu S."/>
            <person name="Flowers D."/>
            <person name="Luo F."/>
            <person name="Wang Y."/>
            <person name="Xia P."/>
            <person name="Barry K."/>
            <person name="Daum C."/>
            <person name="Lipzen A."/>
            <person name="Yoshinaga Y."/>
            <person name="Schmutz J."/>
            <person name="Saski C."/>
            <person name="Vermerris W."/>
            <person name="Kresovich S."/>
        </authorList>
    </citation>
    <scope>NUCLEOTIDE SEQUENCE</scope>
</reference>
<accession>A0A921UES6</accession>
<organism evidence="2 3">
    <name type="scientific">Sorghum bicolor</name>
    <name type="common">Sorghum</name>
    <name type="synonym">Sorghum vulgare</name>
    <dbReference type="NCBI Taxonomy" id="4558"/>
    <lineage>
        <taxon>Eukaryota</taxon>
        <taxon>Viridiplantae</taxon>
        <taxon>Streptophyta</taxon>
        <taxon>Embryophyta</taxon>
        <taxon>Tracheophyta</taxon>
        <taxon>Spermatophyta</taxon>
        <taxon>Magnoliopsida</taxon>
        <taxon>Liliopsida</taxon>
        <taxon>Poales</taxon>
        <taxon>Poaceae</taxon>
        <taxon>PACMAD clade</taxon>
        <taxon>Panicoideae</taxon>
        <taxon>Andropogonodae</taxon>
        <taxon>Andropogoneae</taxon>
        <taxon>Sorghinae</taxon>
        <taxon>Sorghum</taxon>
    </lineage>
</organism>
<gene>
    <name evidence="2" type="ORF">BDA96_05G060500</name>
</gene>
<evidence type="ECO:0000313" key="3">
    <source>
        <dbReference type="Proteomes" id="UP000807115"/>
    </source>
</evidence>
<dbReference type="EMBL" id="CM027684">
    <property type="protein sequence ID" value="KAG0528999.1"/>
    <property type="molecule type" value="Genomic_DNA"/>
</dbReference>
<sequence>MRASYRFCSPGMQHEQRRDGGARRLAGRSGAEEDTVFVHRCTCVAADADGSGGDQRCVWGWEAKEKAREGRRGGERRSSREERMVMTDDTDERERKRVWLPFSLLITLIS</sequence>
<dbReference type="AlphaFoldDB" id="A0A921UES6"/>
<reference evidence="2" key="1">
    <citation type="journal article" date="2019" name="BMC Genomics">
        <title>A new reference genome for Sorghum bicolor reveals high levels of sequence similarity between sweet and grain genotypes: implications for the genetics of sugar metabolism.</title>
        <authorList>
            <person name="Cooper E.A."/>
            <person name="Brenton Z.W."/>
            <person name="Flinn B.S."/>
            <person name="Jenkins J."/>
            <person name="Shu S."/>
            <person name="Flowers D."/>
            <person name="Luo F."/>
            <person name="Wang Y."/>
            <person name="Xia P."/>
            <person name="Barry K."/>
            <person name="Daum C."/>
            <person name="Lipzen A."/>
            <person name="Yoshinaga Y."/>
            <person name="Schmutz J."/>
            <person name="Saski C."/>
            <person name="Vermerris W."/>
            <person name="Kresovich S."/>
        </authorList>
    </citation>
    <scope>NUCLEOTIDE SEQUENCE</scope>
</reference>
<evidence type="ECO:0000313" key="2">
    <source>
        <dbReference type="EMBL" id="KAG0528999.1"/>
    </source>
</evidence>
<name>A0A921UES6_SORBI</name>
<dbReference type="Proteomes" id="UP000807115">
    <property type="component" value="Chromosome 5"/>
</dbReference>
<proteinExistence type="predicted"/>
<evidence type="ECO:0000256" key="1">
    <source>
        <dbReference type="SAM" id="MobiDB-lite"/>
    </source>
</evidence>
<feature type="region of interest" description="Disordered" evidence="1">
    <location>
        <begin position="1"/>
        <end position="30"/>
    </location>
</feature>
<comment type="caution">
    <text evidence="2">The sequence shown here is derived from an EMBL/GenBank/DDBJ whole genome shotgun (WGS) entry which is preliminary data.</text>
</comment>
<protein>
    <submittedName>
        <fullName evidence="2">Uncharacterized protein</fullName>
    </submittedName>
</protein>